<feature type="domain" description="EF-hand" evidence="7">
    <location>
        <begin position="66"/>
        <end position="101"/>
    </location>
</feature>
<dbReference type="SUPFAM" id="SSF82861">
    <property type="entry name" value="Mechanosensitive channel protein MscS (YggB), transmembrane region"/>
    <property type="match status" value="1"/>
</dbReference>
<dbReference type="InterPro" id="IPR018247">
    <property type="entry name" value="EF_Hand_1_Ca_BS"/>
</dbReference>
<evidence type="ECO:0000313" key="8">
    <source>
        <dbReference type="EMBL" id="CAK0835804.1"/>
    </source>
</evidence>
<evidence type="ECO:0000256" key="4">
    <source>
        <dbReference type="ARBA" id="ARBA00022989"/>
    </source>
</evidence>
<comment type="subcellular location">
    <subcellularLocation>
        <location evidence="1">Membrane</location>
        <topology evidence="1">Multi-pass membrane protein</topology>
    </subcellularLocation>
</comment>
<dbReference type="PROSITE" id="PS50222">
    <property type="entry name" value="EF_HAND_2"/>
    <property type="match status" value="1"/>
</dbReference>
<dbReference type="EMBL" id="CAUYUJ010013224">
    <property type="protein sequence ID" value="CAK0835804.1"/>
    <property type="molecule type" value="Genomic_DNA"/>
</dbReference>
<name>A0ABN9STK2_9DINO</name>
<dbReference type="InterPro" id="IPR045275">
    <property type="entry name" value="MscS_archaea/bacteria_type"/>
</dbReference>
<proteinExistence type="inferred from homology"/>
<dbReference type="Proteomes" id="UP001189429">
    <property type="component" value="Unassembled WGS sequence"/>
</dbReference>
<dbReference type="InterPro" id="IPR023408">
    <property type="entry name" value="MscS_beta-dom_sf"/>
</dbReference>
<dbReference type="Pfam" id="PF00924">
    <property type="entry name" value="MS_channel_2nd"/>
    <property type="match status" value="1"/>
</dbReference>
<dbReference type="InterPro" id="IPR000008">
    <property type="entry name" value="C2_dom"/>
</dbReference>
<evidence type="ECO:0000256" key="5">
    <source>
        <dbReference type="ARBA" id="ARBA00023136"/>
    </source>
</evidence>
<keyword evidence="5" id="KW-0472">Membrane</keyword>
<keyword evidence="9" id="KW-1185">Reference proteome</keyword>
<dbReference type="SMART" id="SM00239">
    <property type="entry name" value="C2"/>
    <property type="match status" value="1"/>
</dbReference>
<dbReference type="Gene3D" id="2.30.30.60">
    <property type="match status" value="1"/>
</dbReference>
<dbReference type="Gene3D" id="2.60.40.150">
    <property type="entry name" value="C2 domain"/>
    <property type="match status" value="1"/>
</dbReference>
<evidence type="ECO:0000313" key="9">
    <source>
        <dbReference type="Proteomes" id="UP001189429"/>
    </source>
</evidence>
<protein>
    <recommendedName>
        <fullName evidence="10">Calmodulin</fullName>
    </recommendedName>
</protein>
<dbReference type="CDD" id="cd00030">
    <property type="entry name" value="C2"/>
    <property type="match status" value="1"/>
</dbReference>
<evidence type="ECO:0000256" key="1">
    <source>
        <dbReference type="ARBA" id="ARBA00004141"/>
    </source>
</evidence>
<dbReference type="InterPro" id="IPR011014">
    <property type="entry name" value="MscS_channel_TM-2"/>
</dbReference>
<dbReference type="PROSITE" id="PS00018">
    <property type="entry name" value="EF_HAND_1"/>
    <property type="match status" value="1"/>
</dbReference>
<evidence type="ECO:0000256" key="3">
    <source>
        <dbReference type="ARBA" id="ARBA00022692"/>
    </source>
</evidence>
<dbReference type="InterPro" id="IPR006685">
    <property type="entry name" value="MscS_channel_2nd"/>
</dbReference>
<dbReference type="PANTHER" id="PTHR30221">
    <property type="entry name" value="SMALL-CONDUCTANCE MECHANOSENSITIVE CHANNEL"/>
    <property type="match status" value="1"/>
</dbReference>
<dbReference type="SUPFAM" id="SSF50182">
    <property type="entry name" value="Sm-like ribonucleoproteins"/>
    <property type="match status" value="1"/>
</dbReference>
<evidence type="ECO:0000259" key="7">
    <source>
        <dbReference type="PROSITE" id="PS50222"/>
    </source>
</evidence>
<comment type="similarity">
    <text evidence="2">Belongs to the MscS (TC 1.A.23) family.</text>
</comment>
<dbReference type="PANTHER" id="PTHR30221:SF1">
    <property type="entry name" value="SMALL-CONDUCTANCE MECHANOSENSITIVE CHANNEL"/>
    <property type="match status" value="1"/>
</dbReference>
<reference evidence="8" key="1">
    <citation type="submission" date="2023-10" db="EMBL/GenBank/DDBJ databases">
        <authorList>
            <person name="Chen Y."/>
            <person name="Shah S."/>
            <person name="Dougan E. K."/>
            <person name="Thang M."/>
            <person name="Chan C."/>
        </authorList>
    </citation>
    <scope>NUCLEOTIDE SEQUENCE [LARGE SCALE GENOMIC DNA]</scope>
</reference>
<organism evidence="8 9">
    <name type="scientific">Prorocentrum cordatum</name>
    <dbReference type="NCBI Taxonomy" id="2364126"/>
    <lineage>
        <taxon>Eukaryota</taxon>
        <taxon>Sar</taxon>
        <taxon>Alveolata</taxon>
        <taxon>Dinophyceae</taxon>
        <taxon>Prorocentrales</taxon>
        <taxon>Prorocentraceae</taxon>
        <taxon>Prorocentrum</taxon>
    </lineage>
</organism>
<sequence length="429" mass="46244">MARFRLVVDGVEEILEQLSVMLRKLRGEYSVAAYITAQARKLVETVTQSFLLFFAFNLFVNAIPDSFEMEVPKLFRFLDANGDGTLEASEIEEGMYKVTSRILNAVFQTAIIQYLLRVKTCPAGWVSFSKTVDKESNLLQMYWSAVSERSGWLKIIDVVVTAACYVLIFYCWCVALGIDLRTVTAAGGVSGIAIGLAAQQVVGNAVAALIMLASSPCVVGDKVEVGPDELRYTGTVKKIGWNATCIRLDSGREVFVPNATMLNAPLVVLENADTGQASALGSPAASRNCRVTVVSCSNLPATDLGGASDPYVVVVASGTHRRLEASRQQTSVQSGTVSPRWEETFAIPDVLESETLSFVVYDADVIGSDDFLGMCELDGSSFFPDGFSGDLVLSGGAADDFDGKVLLRVRVTLEEPAIQSFPEEAPTAE</sequence>
<dbReference type="InterPro" id="IPR035892">
    <property type="entry name" value="C2_domain_sf"/>
</dbReference>
<dbReference type="InterPro" id="IPR010920">
    <property type="entry name" value="LSM_dom_sf"/>
</dbReference>
<evidence type="ECO:0008006" key="10">
    <source>
        <dbReference type="Google" id="ProtNLM"/>
    </source>
</evidence>
<accession>A0ABN9STK2</accession>
<dbReference type="PROSITE" id="PS50004">
    <property type="entry name" value="C2"/>
    <property type="match status" value="1"/>
</dbReference>
<feature type="domain" description="C2" evidence="6">
    <location>
        <begin position="271"/>
        <end position="393"/>
    </location>
</feature>
<keyword evidence="4" id="KW-1133">Transmembrane helix</keyword>
<evidence type="ECO:0000259" key="6">
    <source>
        <dbReference type="PROSITE" id="PS50004"/>
    </source>
</evidence>
<dbReference type="InterPro" id="IPR002048">
    <property type="entry name" value="EF_hand_dom"/>
</dbReference>
<gene>
    <name evidence="8" type="ORF">PCOR1329_LOCUS32497</name>
</gene>
<keyword evidence="3" id="KW-0812">Transmembrane</keyword>
<evidence type="ECO:0000256" key="2">
    <source>
        <dbReference type="ARBA" id="ARBA00008017"/>
    </source>
</evidence>
<comment type="caution">
    <text evidence="8">The sequence shown here is derived from an EMBL/GenBank/DDBJ whole genome shotgun (WGS) entry which is preliminary data.</text>
</comment>
<dbReference type="Gene3D" id="1.10.287.1260">
    <property type="match status" value="1"/>
</dbReference>
<dbReference type="SUPFAM" id="SSF49562">
    <property type="entry name" value="C2 domain (Calcium/lipid-binding domain, CaLB)"/>
    <property type="match status" value="1"/>
</dbReference>
<dbReference type="Pfam" id="PF00168">
    <property type="entry name" value="C2"/>
    <property type="match status" value="1"/>
</dbReference>